<feature type="compositionally biased region" description="Basic residues" evidence="1">
    <location>
        <begin position="1"/>
        <end position="11"/>
    </location>
</feature>
<comment type="caution">
    <text evidence="2">The sequence shown here is derived from an EMBL/GenBank/DDBJ whole genome shotgun (WGS) entry which is preliminary data.</text>
</comment>
<evidence type="ECO:0000313" key="2">
    <source>
        <dbReference type="EMBL" id="ELP62544.1"/>
    </source>
</evidence>
<sequence length="20" mass="2337">MPARCRRRRGRTGVPPNLRS</sequence>
<accession>L7EUJ3</accession>
<feature type="non-terminal residue" evidence="2">
    <location>
        <position position="20"/>
    </location>
</feature>
<protein>
    <submittedName>
        <fullName evidence="2">Uncharacterized protein</fullName>
    </submittedName>
</protein>
<evidence type="ECO:0000313" key="3">
    <source>
        <dbReference type="Proteomes" id="UP000010931"/>
    </source>
</evidence>
<reference evidence="2 3" key="1">
    <citation type="journal article" date="2011" name="Plasmid">
        <title>Streptomyces turgidiscabies Car8 contains a modular pathogenicity island that shares virulence genes with other actinobacterial plant pathogens.</title>
        <authorList>
            <person name="Huguet-Tapia J.C."/>
            <person name="Badger J.H."/>
            <person name="Loria R."/>
            <person name="Pettis G.S."/>
        </authorList>
    </citation>
    <scope>NUCLEOTIDE SEQUENCE [LARGE SCALE GENOMIC DNA]</scope>
    <source>
        <strain evidence="2 3">Car8</strain>
    </source>
</reference>
<gene>
    <name evidence="2" type="ORF">STRTUCAR8_05699</name>
</gene>
<dbReference type="Proteomes" id="UP000010931">
    <property type="component" value="Unassembled WGS sequence"/>
</dbReference>
<organism evidence="2 3">
    <name type="scientific">Streptomyces turgidiscabies (strain Car8)</name>
    <dbReference type="NCBI Taxonomy" id="698760"/>
    <lineage>
        <taxon>Bacteria</taxon>
        <taxon>Bacillati</taxon>
        <taxon>Actinomycetota</taxon>
        <taxon>Actinomycetes</taxon>
        <taxon>Kitasatosporales</taxon>
        <taxon>Streptomycetaceae</taxon>
        <taxon>Streptomyces</taxon>
    </lineage>
</organism>
<proteinExistence type="predicted"/>
<dbReference type="EMBL" id="AEJB01000606">
    <property type="protein sequence ID" value="ELP62544.1"/>
    <property type="molecule type" value="Genomic_DNA"/>
</dbReference>
<name>L7EUJ3_STRT8</name>
<keyword evidence="3" id="KW-1185">Reference proteome</keyword>
<evidence type="ECO:0000256" key="1">
    <source>
        <dbReference type="SAM" id="MobiDB-lite"/>
    </source>
</evidence>
<dbReference type="AlphaFoldDB" id="L7EUJ3"/>
<feature type="region of interest" description="Disordered" evidence="1">
    <location>
        <begin position="1"/>
        <end position="20"/>
    </location>
</feature>